<dbReference type="EMBL" id="JASBNA010000002">
    <property type="protein sequence ID" value="KAK7694189.1"/>
    <property type="molecule type" value="Genomic_DNA"/>
</dbReference>
<gene>
    <name evidence="2" type="ORF">QCA50_001369</name>
</gene>
<protein>
    <submittedName>
        <fullName evidence="2">Uncharacterized protein</fullName>
    </submittedName>
</protein>
<reference evidence="2 3" key="1">
    <citation type="submission" date="2022-09" db="EMBL/GenBank/DDBJ databases">
        <authorList>
            <person name="Palmer J.M."/>
        </authorList>
    </citation>
    <scope>NUCLEOTIDE SEQUENCE [LARGE SCALE GENOMIC DNA]</scope>
    <source>
        <strain evidence="2 3">DSM 7382</strain>
    </source>
</reference>
<evidence type="ECO:0000256" key="1">
    <source>
        <dbReference type="SAM" id="MobiDB-lite"/>
    </source>
</evidence>
<organism evidence="2 3">
    <name type="scientific">Cerrena zonata</name>
    <dbReference type="NCBI Taxonomy" id="2478898"/>
    <lineage>
        <taxon>Eukaryota</taxon>
        <taxon>Fungi</taxon>
        <taxon>Dikarya</taxon>
        <taxon>Basidiomycota</taxon>
        <taxon>Agaricomycotina</taxon>
        <taxon>Agaricomycetes</taxon>
        <taxon>Polyporales</taxon>
        <taxon>Cerrenaceae</taxon>
        <taxon>Cerrena</taxon>
    </lineage>
</organism>
<feature type="region of interest" description="Disordered" evidence="1">
    <location>
        <begin position="1"/>
        <end position="59"/>
    </location>
</feature>
<accession>A0AAW0GT11</accession>
<comment type="caution">
    <text evidence="2">The sequence shown here is derived from an EMBL/GenBank/DDBJ whole genome shotgun (WGS) entry which is preliminary data.</text>
</comment>
<evidence type="ECO:0000313" key="2">
    <source>
        <dbReference type="EMBL" id="KAK7694189.1"/>
    </source>
</evidence>
<proteinExistence type="predicted"/>
<sequence>MKRREMGKVKRVGTVNNAHRIGRKDALKKRDMIAASKRRKEKGEKDPDQSAESETKAGP</sequence>
<evidence type="ECO:0000313" key="3">
    <source>
        <dbReference type="Proteomes" id="UP001385951"/>
    </source>
</evidence>
<dbReference type="Proteomes" id="UP001385951">
    <property type="component" value="Unassembled WGS sequence"/>
</dbReference>
<dbReference type="AlphaFoldDB" id="A0AAW0GT11"/>
<name>A0AAW0GT11_9APHY</name>
<feature type="compositionally biased region" description="Basic and acidic residues" evidence="1">
    <location>
        <begin position="23"/>
        <end position="32"/>
    </location>
</feature>
<keyword evidence="3" id="KW-1185">Reference proteome</keyword>